<reference evidence="7 8" key="1">
    <citation type="submission" date="2018-06" db="EMBL/GenBank/DDBJ databases">
        <title>Genomic Encyclopedia of Type Strains, Phase I: the one thousand microbial genomes (KMG-I) project.</title>
        <authorList>
            <person name="Kyrpides N."/>
        </authorList>
    </citation>
    <scope>NUCLEOTIDE SEQUENCE [LARGE SCALE GENOMIC DNA]</scope>
    <source>
        <strain evidence="7 8">DSM 19573</strain>
    </source>
</reference>
<dbReference type="InterPro" id="IPR015424">
    <property type="entry name" value="PyrdxlP-dep_Trfase"/>
</dbReference>
<dbReference type="PANTHER" id="PTHR46383">
    <property type="entry name" value="ASPARTATE AMINOTRANSFERASE"/>
    <property type="match status" value="1"/>
</dbReference>
<evidence type="ECO:0000259" key="6">
    <source>
        <dbReference type="Pfam" id="PF00155"/>
    </source>
</evidence>
<dbReference type="PRINTS" id="PR00753">
    <property type="entry name" value="ACCSYNTHASE"/>
</dbReference>
<dbReference type="OrthoDB" id="9802328at2"/>
<sequence>MKKLSIERNRMPESGIRKLQTLASAIPEAIRLETGEPDFITPSNISEAAAKAALGGFTKYTPVPGYITLRKAIQEDFNKDYNTSVDINEIIVTSGAVCAITAALMAIADYGDEILMPDPAWPVYEMILIAQGLTPVSYELEPEAGFVPNWSMLESRITDKTKAIMVNSPSNPTGAVYDEATVKRILEFAQKHDLYVISDEVYDSIIFDGKHVSLKTYDTDGRVITIMAASKKYAMTGWRIGYAIANKDITASMSQIMITLVGNATSVAQKAYEEAILGPQDFVEKARLSYKGRRDKVYALFQEAGIKAYYPKGAFYMMVDISGTGMDSDDFSVKLLNEEKVSVAPGATFGKTTARMIRISYATEEGKLLEGVKRLCGFISRNSK</sequence>
<protein>
    <submittedName>
        <fullName evidence="7">Aspartate aminotransferase/aminotransferase</fullName>
    </submittedName>
</protein>
<dbReference type="Pfam" id="PF00155">
    <property type="entry name" value="Aminotran_1_2"/>
    <property type="match status" value="1"/>
</dbReference>
<feature type="domain" description="Aminotransferase class I/classII large" evidence="6">
    <location>
        <begin position="29"/>
        <end position="375"/>
    </location>
</feature>
<evidence type="ECO:0000256" key="3">
    <source>
        <dbReference type="ARBA" id="ARBA00022576"/>
    </source>
</evidence>
<dbReference type="InterPro" id="IPR015421">
    <property type="entry name" value="PyrdxlP-dep_Trfase_major"/>
</dbReference>
<evidence type="ECO:0000256" key="4">
    <source>
        <dbReference type="ARBA" id="ARBA00022679"/>
    </source>
</evidence>
<dbReference type="AlphaFoldDB" id="A0A318XND2"/>
<proteinExistence type="inferred from homology"/>
<comment type="similarity">
    <text evidence="2">Belongs to the class-I pyridoxal-phosphate-dependent aminotransferase family.</text>
</comment>
<dbReference type="GO" id="GO:0030170">
    <property type="term" value="F:pyridoxal phosphate binding"/>
    <property type="evidence" value="ECO:0007669"/>
    <property type="project" value="InterPro"/>
</dbReference>
<evidence type="ECO:0000256" key="1">
    <source>
        <dbReference type="ARBA" id="ARBA00001933"/>
    </source>
</evidence>
<gene>
    <name evidence="7" type="ORF">LY28_00731</name>
</gene>
<dbReference type="Proteomes" id="UP000248132">
    <property type="component" value="Unassembled WGS sequence"/>
</dbReference>
<evidence type="ECO:0000313" key="8">
    <source>
        <dbReference type="Proteomes" id="UP000248132"/>
    </source>
</evidence>
<dbReference type="Gene3D" id="3.90.1150.10">
    <property type="entry name" value="Aspartate Aminotransferase, domain 1"/>
    <property type="match status" value="1"/>
</dbReference>
<keyword evidence="5" id="KW-0663">Pyridoxal phosphate</keyword>
<organism evidence="7 8">
    <name type="scientific">Ruminiclostridium sufflavum DSM 19573</name>
    <dbReference type="NCBI Taxonomy" id="1121337"/>
    <lineage>
        <taxon>Bacteria</taxon>
        <taxon>Bacillati</taxon>
        <taxon>Bacillota</taxon>
        <taxon>Clostridia</taxon>
        <taxon>Eubacteriales</taxon>
        <taxon>Oscillospiraceae</taxon>
        <taxon>Ruminiclostridium</taxon>
    </lineage>
</organism>
<dbReference type="InterPro" id="IPR015422">
    <property type="entry name" value="PyrdxlP-dep_Trfase_small"/>
</dbReference>
<comment type="caution">
    <text evidence="7">The sequence shown here is derived from an EMBL/GenBank/DDBJ whole genome shotgun (WGS) entry which is preliminary data.</text>
</comment>
<dbReference type="InterPro" id="IPR050596">
    <property type="entry name" value="AspAT/PAT-like"/>
</dbReference>
<dbReference type="PANTHER" id="PTHR46383:SF1">
    <property type="entry name" value="ASPARTATE AMINOTRANSFERASE"/>
    <property type="match status" value="1"/>
</dbReference>
<keyword evidence="3 7" id="KW-0032">Aminotransferase</keyword>
<evidence type="ECO:0000256" key="2">
    <source>
        <dbReference type="ARBA" id="ARBA00007441"/>
    </source>
</evidence>
<dbReference type="RefSeq" id="WP_110460799.1">
    <property type="nucleotide sequence ID" value="NZ_QKMR01000003.1"/>
</dbReference>
<dbReference type="InterPro" id="IPR004839">
    <property type="entry name" value="Aminotransferase_I/II_large"/>
</dbReference>
<comment type="cofactor">
    <cofactor evidence="1">
        <name>pyridoxal 5'-phosphate</name>
        <dbReference type="ChEBI" id="CHEBI:597326"/>
    </cofactor>
</comment>
<keyword evidence="4 7" id="KW-0808">Transferase</keyword>
<dbReference type="CDD" id="cd00609">
    <property type="entry name" value="AAT_like"/>
    <property type="match status" value="1"/>
</dbReference>
<dbReference type="EMBL" id="QKMR01000003">
    <property type="protein sequence ID" value="PYG89512.1"/>
    <property type="molecule type" value="Genomic_DNA"/>
</dbReference>
<dbReference type="SUPFAM" id="SSF53383">
    <property type="entry name" value="PLP-dependent transferases"/>
    <property type="match status" value="1"/>
</dbReference>
<dbReference type="GO" id="GO:0006520">
    <property type="term" value="P:amino acid metabolic process"/>
    <property type="evidence" value="ECO:0007669"/>
    <property type="project" value="InterPro"/>
</dbReference>
<accession>A0A318XND2</accession>
<keyword evidence="8" id="KW-1185">Reference proteome</keyword>
<dbReference type="GO" id="GO:0008483">
    <property type="term" value="F:transaminase activity"/>
    <property type="evidence" value="ECO:0007669"/>
    <property type="project" value="UniProtKB-KW"/>
</dbReference>
<name>A0A318XND2_9FIRM</name>
<evidence type="ECO:0000313" key="7">
    <source>
        <dbReference type="EMBL" id="PYG89512.1"/>
    </source>
</evidence>
<evidence type="ECO:0000256" key="5">
    <source>
        <dbReference type="ARBA" id="ARBA00022898"/>
    </source>
</evidence>
<dbReference type="Gene3D" id="3.40.640.10">
    <property type="entry name" value="Type I PLP-dependent aspartate aminotransferase-like (Major domain)"/>
    <property type="match status" value="1"/>
</dbReference>